<organism evidence="1 2">
    <name type="scientific">Hypsibius exemplaris</name>
    <name type="common">Freshwater tardigrade</name>
    <dbReference type="NCBI Taxonomy" id="2072580"/>
    <lineage>
        <taxon>Eukaryota</taxon>
        <taxon>Metazoa</taxon>
        <taxon>Ecdysozoa</taxon>
        <taxon>Tardigrada</taxon>
        <taxon>Eutardigrada</taxon>
        <taxon>Parachela</taxon>
        <taxon>Hypsibioidea</taxon>
        <taxon>Hypsibiidae</taxon>
        <taxon>Hypsibius</taxon>
    </lineage>
</organism>
<evidence type="ECO:0000313" key="1">
    <source>
        <dbReference type="EMBL" id="OQV12214.1"/>
    </source>
</evidence>
<protein>
    <recommendedName>
        <fullName evidence="3">Reverse transcriptase domain-containing protein</fullName>
    </recommendedName>
</protein>
<sequence length="339" mass="37650">MGSDNGLKLNLAKYEAFVFAGDVANRQEAKAAIHQFAPTISFPGPEELSLLGELLLLKGIPTAVDVKIVTLCLLRCSSAWFRPDKLEAFNEVLRSSVEGITNTAMTPMVWRQATLPESRDGLGIRKTSELAYSAYLASVHTSKELIAIIAPTADFDDILVAPTHDWCSLTGADAPVPSKRQKDWDMPIAEKGVRSMRGIASVRDTVKLRAVASAGMPVWRTSRRGRATRFELPEVRRSARPIFHHERNRQKSVSDHGRSINFGANRSLLGGRETTGLIDACTVEARESTGMGHHLCGHHGGFLHRWVLNYSWPRRDKDEREEHQVSAYHGSRAVWTISF</sequence>
<dbReference type="Proteomes" id="UP000192578">
    <property type="component" value="Unassembled WGS sequence"/>
</dbReference>
<dbReference type="OrthoDB" id="2016582at2759"/>
<evidence type="ECO:0000313" key="2">
    <source>
        <dbReference type="Proteomes" id="UP000192578"/>
    </source>
</evidence>
<accession>A0A1W0WAH8</accession>
<keyword evidence="2" id="KW-1185">Reference proteome</keyword>
<evidence type="ECO:0008006" key="3">
    <source>
        <dbReference type="Google" id="ProtNLM"/>
    </source>
</evidence>
<gene>
    <name evidence="1" type="ORF">BV898_13478</name>
</gene>
<comment type="caution">
    <text evidence="1">The sequence shown here is derived from an EMBL/GenBank/DDBJ whole genome shotgun (WGS) entry which is preliminary data.</text>
</comment>
<dbReference type="EMBL" id="MTYJ01000150">
    <property type="protein sequence ID" value="OQV12214.1"/>
    <property type="molecule type" value="Genomic_DNA"/>
</dbReference>
<dbReference type="AlphaFoldDB" id="A0A1W0WAH8"/>
<reference evidence="2" key="1">
    <citation type="submission" date="2017-01" db="EMBL/GenBank/DDBJ databases">
        <title>Comparative genomics of anhydrobiosis in the tardigrade Hypsibius dujardini.</title>
        <authorList>
            <person name="Yoshida Y."/>
            <person name="Koutsovoulos G."/>
            <person name="Laetsch D."/>
            <person name="Stevens L."/>
            <person name="Kumar S."/>
            <person name="Horikawa D."/>
            <person name="Ishino K."/>
            <person name="Komine S."/>
            <person name="Tomita M."/>
            <person name="Blaxter M."/>
            <person name="Arakawa K."/>
        </authorList>
    </citation>
    <scope>NUCLEOTIDE SEQUENCE [LARGE SCALE GENOMIC DNA]</scope>
    <source>
        <strain evidence="2">Z151</strain>
    </source>
</reference>
<proteinExistence type="predicted"/>
<name>A0A1W0WAH8_HYPEX</name>